<keyword evidence="4" id="KW-1185">Reference proteome</keyword>
<evidence type="ECO:0000313" key="3">
    <source>
        <dbReference type="EMBL" id="GAA4303898.1"/>
    </source>
</evidence>
<feature type="signal peptide" evidence="1">
    <location>
        <begin position="1"/>
        <end position="21"/>
    </location>
</feature>
<dbReference type="Proteomes" id="UP001501207">
    <property type="component" value="Unassembled WGS sequence"/>
</dbReference>
<sequence length="268" mass="29482">MKKIQLAFVLAIVCTGLQASAQETGKYLTSEPPENKTMKPEETEYYTPVPPTVTPGNASGEAPSDAIVLFDGKSLQNWVSAQDTTKAAQWTVENGALTVKPGAGNIQTRQRFGDYQLHLEWRTPSEPDHKGQDRGNSGLFLASVGPGDDGYELQVLDSYHAPTYVDGQAGSLYKQFPPLVNACRPPGQWQTYDVIWTAPRFNADGSVASPATVTAFQNGVLIQNHSVLKGRTVFIGHPYYTDYGPAPIKLQDHHHLVSYRNIWIRPLK</sequence>
<dbReference type="Gene3D" id="2.60.120.560">
    <property type="entry name" value="Exo-inulinase, domain 1"/>
    <property type="match status" value="1"/>
</dbReference>
<evidence type="ECO:0000256" key="1">
    <source>
        <dbReference type="SAM" id="SignalP"/>
    </source>
</evidence>
<name>A0ABP8FHF6_9BACT</name>
<proteinExistence type="predicted"/>
<gene>
    <name evidence="3" type="ORF">GCM10023143_07770</name>
</gene>
<feature type="domain" description="3-keto-alpha-glucoside-1,2-lyase/3-keto-2-hydroxy-glucal hydratase" evidence="2">
    <location>
        <begin position="66"/>
        <end position="265"/>
    </location>
</feature>
<comment type="caution">
    <text evidence="3">The sequence shown here is derived from an EMBL/GenBank/DDBJ whole genome shotgun (WGS) entry which is preliminary data.</text>
</comment>
<dbReference type="EMBL" id="BAABFN010000001">
    <property type="protein sequence ID" value="GAA4303898.1"/>
    <property type="molecule type" value="Genomic_DNA"/>
</dbReference>
<feature type="chain" id="PRO_5046220620" evidence="1">
    <location>
        <begin position="22"/>
        <end position="268"/>
    </location>
</feature>
<reference evidence="4" key="1">
    <citation type="journal article" date="2019" name="Int. J. Syst. Evol. Microbiol.">
        <title>The Global Catalogue of Microorganisms (GCM) 10K type strain sequencing project: providing services to taxonomists for standard genome sequencing and annotation.</title>
        <authorList>
            <consortium name="The Broad Institute Genomics Platform"/>
            <consortium name="The Broad Institute Genome Sequencing Center for Infectious Disease"/>
            <person name="Wu L."/>
            <person name="Ma J."/>
        </authorList>
    </citation>
    <scope>NUCLEOTIDE SEQUENCE [LARGE SCALE GENOMIC DNA]</scope>
    <source>
        <strain evidence="4">JCM 17664</strain>
    </source>
</reference>
<organism evidence="3 4">
    <name type="scientific">Compostibacter hankyongensis</name>
    <dbReference type="NCBI Taxonomy" id="1007089"/>
    <lineage>
        <taxon>Bacteria</taxon>
        <taxon>Pseudomonadati</taxon>
        <taxon>Bacteroidota</taxon>
        <taxon>Chitinophagia</taxon>
        <taxon>Chitinophagales</taxon>
        <taxon>Chitinophagaceae</taxon>
        <taxon>Compostibacter</taxon>
    </lineage>
</organism>
<accession>A0ABP8FHF6</accession>
<dbReference type="InterPro" id="IPR010496">
    <property type="entry name" value="AL/BT2_dom"/>
</dbReference>
<evidence type="ECO:0000313" key="4">
    <source>
        <dbReference type="Proteomes" id="UP001501207"/>
    </source>
</evidence>
<evidence type="ECO:0000259" key="2">
    <source>
        <dbReference type="Pfam" id="PF06439"/>
    </source>
</evidence>
<dbReference type="RefSeq" id="WP_344975650.1">
    <property type="nucleotide sequence ID" value="NZ_BAABFN010000001.1"/>
</dbReference>
<dbReference type="Pfam" id="PF06439">
    <property type="entry name" value="3keto-disac_hyd"/>
    <property type="match status" value="1"/>
</dbReference>
<keyword evidence="1" id="KW-0732">Signal</keyword>
<protein>
    <submittedName>
        <fullName evidence="3">DUF1080 domain-containing protein</fullName>
    </submittedName>
</protein>